<proteinExistence type="predicted"/>
<reference evidence="2" key="1">
    <citation type="submission" date="2023-03" db="EMBL/GenBank/DDBJ databases">
        <title>Massive genome expansion in bonnet fungi (Mycena s.s.) driven by repeated elements and novel gene families across ecological guilds.</title>
        <authorList>
            <consortium name="Lawrence Berkeley National Laboratory"/>
            <person name="Harder C.B."/>
            <person name="Miyauchi S."/>
            <person name="Viragh M."/>
            <person name="Kuo A."/>
            <person name="Thoen E."/>
            <person name="Andreopoulos B."/>
            <person name="Lu D."/>
            <person name="Skrede I."/>
            <person name="Drula E."/>
            <person name="Henrissat B."/>
            <person name="Morin E."/>
            <person name="Kohler A."/>
            <person name="Barry K."/>
            <person name="LaButti K."/>
            <person name="Morin E."/>
            <person name="Salamov A."/>
            <person name="Lipzen A."/>
            <person name="Mereny Z."/>
            <person name="Hegedus B."/>
            <person name="Baldrian P."/>
            <person name="Stursova M."/>
            <person name="Weitz H."/>
            <person name="Taylor A."/>
            <person name="Grigoriev I.V."/>
            <person name="Nagy L.G."/>
            <person name="Martin F."/>
            <person name="Kauserud H."/>
        </authorList>
    </citation>
    <scope>NUCLEOTIDE SEQUENCE</scope>
    <source>
        <strain evidence="2">CBHHK002</strain>
    </source>
</reference>
<feature type="chain" id="PRO_5041983261" evidence="1">
    <location>
        <begin position="22"/>
        <end position="64"/>
    </location>
</feature>
<dbReference type="AlphaFoldDB" id="A0AAD7EGM2"/>
<organism evidence="2 3">
    <name type="scientific">Mycena albidolilacea</name>
    <dbReference type="NCBI Taxonomy" id="1033008"/>
    <lineage>
        <taxon>Eukaryota</taxon>
        <taxon>Fungi</taxon>
        <taxon>Dikarya</taxon>
        <taxon>Basidiomycota</taxon>
        <taxon>Agaricomycotina</taxon>
        <taxon>Agaricomycetes</taxon>
        <taxon>Agaricomycetidae</taxon>
        <taxon>Agaricales</taxon>
        <taxon>Marasmiineae</taxon>
        <taxon>Mycenaceae</taxon>
        <taxon>Mycena</taxon>
    </lineage>
</organism>
<evidence type="ECO:0000313" key="3">
    <source>
        <dbReference type="Proteomes" id="UP001218218"/>
    </source>
</evidence>
<protein>
    <submittedName>
        <fullName evidence="2">Uncharacterized protein</fullName>
    </submittedName>
</protein>
<sequence length="64" mass="7206">MSQVGLFVCHILVSTLPLDECDINDEDDINDVILKIKKQKAVASQVRAILIKIPYPSILQWSLL</sequence>
<feature type="signal peptide" evidence="1">
    <location>
        <begin position="1"/>
        <end position="21"/>
    </location>
</feature>
<comment type="caution">
    <text evidence="2">The sequence shown here is derived from an EMBL/GenBank/DDBJ whole genome shotgun (WGS) entry which is preliminary data.</text>
</comment>
<dbReference type="EMBL" id="JARIHO010000047">
    <property type="protein sequence ID" value="KAJ7323176.1"/>
    <property type="molecule type" value="Genomic_DNA"/>
</dbReference>
<name>A0AAD7EGM2_9AGAR</name>
<keyword evidence="1" id="KW-0732">Signal</keyword>
<keyword evidence="3" id="KW-1185">Reference proteome</keyword>
<gene>
    <name evidence="2" type="ORF">DFH08DRAFT_969264</name>
</gene>
<evidence type="ECO:0000313" key="2">
    <source>
        <dbReference type="EMBL" id="KAJ7323176.1"/>
    </source>
</evidence>
<dbReference type="Proteomes" id="UP001218218">
    <property type="component" value="Unassembled WGS sequence"/>
</dbReference>
<accession>A0AAD7EGM2</accession>
<evidence type="ECO:0000256" key="1">
    <source>
        <dbReference type="SAM" id="SignalP"/>
    </source>
</evidence>